<keyword evidence="3" id="KW-1185">Reference proteome</keyword>
<reference evidence="2 3" key="1">
    <citation type="submission" date="2016-05" db="EMBL/GenBank/DDBJ databases">
        <title>Genome sequencing reveals origins of a unique bacterial endosymbiosis in the earliest lineages of terrestrial Fungi.</title>
        <authorList>
            <consortium name="DOE Joint Genome Institute"/>
            <person name="Uehling J."/>
            <person name="Gryganskyi A."/>
            <person name="Hameed K."/>
            <person name="Tschaplinski T."/>
            <person name="Misztal P."/>
            <person name="Wu S."/>
            <person name="Desiro A."/>
            <person name="Vande Pol N."/>
            <person name="Du Z.-Y."/>
            <person name="Zienkiewicz A."/>
            <person name="Zienkiewicz K."/>
            <person name="Morin E."/>
            <person name="Tisserant E."/>
            <person name="Splivallo R."/>
            <person name="Hainaut M."/>
            <person name="Henrissat B."/>
            <person name="Ohm R."/>
            <person name="Kuo A."/>
            <person name="Yan J."/>
            <person name="Lipzen A."/>
            <person name="Nolan M."/>
            <person name="Labutti K."/>
            <person name="Barry K."/>
            <person name="Goldstein A."/>
            <person name="Labbe J."/>
            <person name="Schadt C."/>
            <person name="Tuskan G."/>
            <person name="Grigoriev I."/>
            <person name="Martin F."/>
            <person name="Vilgalys R."/>
            <person name="Bonito G."/>
        </authorList>
    </citation>
    <scope>NUCLEOTIDE SEQUENCE [LARGE SCALE GENOMIC DNA]</scope>
    <source>
        <strain evidence="2 3">AG-77</strain>
    </source>
</reference>
<gene>
    <name evidence="2" type="ORF">K457DRAFT_158610</name>
</gene>
<feature type="region of interest" description="Disordered" evidence="1">
    <location>
        <begin position="1"/>
        <end position="28"/>
    </location>
</feature>
<dbReference type="EMBL" id="KV442090">
    <property type="protein sequence ID" value="OAQ24642.1"/>
    <property type="molecule type" value="Genomic_DNA"/>
</dbReference>
<feature type="compositionally biased region" description="Low complexity" evidence="1">
    <location>
        <begin position="751"/>
        <end position="763"/>
    </location>
</feature>
<sequence length="811" mass="89107">MTSTSYSSRSSSLRPPQKSPKRPSSMSSFVTPHFAYCPIKPIPRPSSAYAELESPPPSPLQQSNFDTNSSHPHDHKQQKPRYQQFNNHVRRFNESRPIQIPMDLLHQSRSPGILPIKRSLSSTSAVRAAPVLPLKKKYTLFNTPPADKPAASLSPISRPLSPSRSISSLLFRKQQQPSLSNSSVSIHLVGHRSSHVNTRLDDFDEFEEVPIDSRPVTPTPPIALTTLTTTTSATATAVSHAALQKTTNISVDDMDMDMNSAVRSSPLSEQTPVAIGSTSRHQTLDMVATMTINNNQSNIDLTNSLRKQPSTSIITTSFRVPATPHHTTTTATTITTSQEQELSAPKRKKSLLKSMSSSIRQVKKRATDLIGGIRQRSKKSKNLKPDRGEVDEGSLATKVEDRHLNSEDYDMSTLSLASIAGRANVLPSSTNSPSRVDSSSIPPRDSSSIPPRDSCPMEIDVISIFSDTSKSSDHTAPPLTAAVAADLLQISWSSPSGPSLFTRSPEDLTRNPISSFYDFSNCDPSLPNVGLSLTTETEADRPHQGRPRRSKSESAAPVMTPKKPASLSSIPFARHLRLHYDLKENDTNEEGAKQKEKQATKSSRFGGLGYSDWIASKNHSVSKFMTRYKKGGKKGKDKGYLETNGFTLGGMGGNRSDPFRDPDVDECAELIFADTPAPKFSPSSPKVSCTETRHSTRLPSSPSSSFSSLLTSSPSSPSPTCEVSFQHAINRRMSVKQQQQQQQRKQEEQQRQQQGQQRQWPQDQEQEERAPQVKLLRRSSSTPAVSTRQQPPPSIVVFSSRGSQELFVPSP</sequence>
<dbReference type="Proteomes" id="UP000078512">
    <property type="component" value="Unassembled WGS sequence"/>
</dbReference>
<organism evidence="2 3">
    <name type="scientific">Linnemannia elongata AG-77</name>
    <dbReference type="NCBI Taxonomy" id="1314771"/>
    <lineage>
        <taxon>Eukaryota</taxon>
        <taxon>Fungi</taxon>
        <taxon>Fungi incertae sedis</taxon>
        <taxon>Mucoromycota</taxon>
        <taxon>Mortierellomycotina</taxon>
        <taxon>Mortierellomycetes</taxon>
        <taxon>Mortierellales</taxon>
        <taxon>Mortierellaceae</taxon>
        <taxon>Linnemannia</taxon>
    </lineage>
</organism>
<feature type="region of interest" description="Disordered" evidence="1">
    <location>
        <begin position="424"/>
        <end position="455"/>
    </location>
</feature>
<feature type="compositionally biased region" description="Low complexity" evidence="1">
    <location>
        <begin position="432"/>
        <end position="454"/>
    </location>
</feature>
<feature type="compositionally biased region" description="Low complexity" evidence="1">
    <location>
        <begin position="697"/>
        <end position="720"/>
    </location>
</feature>
<feature type="compositionally biased region" description="Polar residues" evidence="1">
    <location>
        <begin position="778"/>
        <end position="789"/>
    </location>
</feature>
<feature type="compositionally biased region" description="Polar residues" evidence="1">
    <location>
        <begin position="681"/>
        <end position="690"/>
    </location>
</feature>
<name>A0A197JHI2_9FUNG</name>
<evidence type="ECO:0000256" key="1">
    <source>
        <dbReference type="SAM" id="MobiDB-lite"/>
    </source>
</evidence>
<accession>A0A197JHI2</accession>
<feature type="region of interest" description="Disordered" evidence="1">
    <location>
        <begin position="45"/>
        <end position="80"/>
    </location>
</feature>
<protein>
    <submittedName>
        <fullName evidence="2">Uncharacterized protein</fullName>
    </submittedName>
</protein>
<evidence type="ECO:0000313" key="3">
    <source>
        <dbReference type="Proteomes" id="UP000078512"/>
    </source>
</evidence>
<feature type="region of interest" description="Disordered" evidence="1">
    <location>
        <begin position="370"/>
        <end position="395"/>
    </location>
</feature>
<feature type="region of interest" description="Disordered" evidence="1">
    <location>
        <begin position="631"/>
        <end position="811"/>
    </location>
</feature>
<proteinExistence type="predicted"/>
<feature type="region of interest" description="Disordered" evidence="1">
    <location>
        <begin position="584"/>
        <end position="603"/>
    </location>
</feature>
<dbReference type="AlphaFoldDB" id="A0A197JHI2"/>
<dbReference type="OrthoDB" id="2443645at2759"/>
<evidence type="ECO:0000313" key="2">
    <source>
        <dbReference type="EMBL" id="OAQ24642.1"/>
    </source>
</evidence>
<feature type="region of interest" description="Disordered" evidence="1">
    <location>
        <begin position="528"/>
        <end position="566"/>
    </location>
</feature>
<feature type="compositionally biased region" description="Basic and acidic residues" evidence="1">
    <location>
        <begin position="584"/>
        <end position="599"/>
    </location>
</feature>